<proteinExistence type="predicted"/>
<name>A0A2N6ST63_FINMA</name>
<evidence type="ECO:0000259" key="5">
    <source>
        <dbReference type="PROSITE" id="PS50110"/>
    </source>
</evidence>
<protein>
    <submittedName>
        <fullName evidence="6">DNA-binding response regulator</fullName>
    </submittedName>
</protein>
<dbReference type="GO" id="GO:0003677">
    <property type="term" value="F:DNA binding"/>
    <property type="evidence" value="ECO:0007669"/>
    <property type="project" value="UniProtKB-KW"/>
</dbReference>
<accession>A0A2N6ST63</accession>
<evidence type="ECO:0000256" key="2">
    <source>
        <dbReference type="ARBA" id="ARBA00023125"/>
    </source>
</evidence>
<dbReference type="InterPro" id="IPR051015">
    <property type="entry name" value="EvgA-like"/>
</dbReference>
<dbReference type="SMART" id="SM00421">
    <property type="entry name" value="HTH_LUXR"/>
    <property type="match status" value="1"/>
</dbReference>
<dbReference type="PANTHER" id="PTHR45566">
    <property type="entry name" value="HTH-TYPE TRANSCRIPTIONAL REGULATOR YHJB-RELATED"/>
    <property type="match status" value="1"/>
</dbReference>
<evidence type="ECO:0000313" key="7">
    <source>
        <dbReference type="Proteomes" id="UP000235723"/>
    </source>
</evidence>
<organism evidence="6 7">
    <name type="scientific">Finegoldia magna</name>
    <name type="common">Peptostreptococcus magnus</name>
    <dbReference type="NCBI Taxonomy" id="1260"/>
    <lineage>
        <taxon>Bacteria</taxon>
        <taxon>Bacillati</taxon>
        <taxon>Bacillota</taxon>
        <taxon>Tissierellia</taxon>
        <taxon>Tissierellales</taxon>
        <taxon>Peptoniphilaceae</taxon>
        <taxon>Finegoldia</taxon>
    </lineage>
</organism>
<dbReference type="InterPro" id="IPR036388">
    <property type="entry name" value="WH-like_DNA-bd_sf"/>
</dbReference>
<keyword evidence="2 6" id="KW-0238">DNA-binding</keyword>
<dbReference type="Pfam" id="PF00072">
    <property type="entry name" value="Response_reg"/>
    <property type="match status" value="1"/>
</dbReference>
<dbReference type="SUPFAM" id="SSF52172">
    <property type="entry name" value="CheY-like"/>
    <property type="match status" value="1"/>
</dbReference>
<dbReference type="PRINTS" id="PR00038">
    <property type="entry name" value="HTHLUXR"/>
</dbReference>
<dbReference type="AlphaFoldDB" id="A0A2N6ST63"/>
<dbReference type="CDD" id="cd17535">
    <property type="entry name" value="REC_NarL-like"/>
    <property type="match status" value="1"/>
</dbReference>
<keyword evidence="1" id="KW-0597">Phosphoprotein</keyword>
<dbReference type="PROSITE" id="PS50110">
    <property type="entry name" value="RESPONSE_REGULATORY"/>
    <property type="match status" value="1"/>
</dbReference>
<dbReference type="Proteomes" id="UP000235723">
    <property type="component" value="Unassembled WGS sequence"/>
</dbReference>
<dbReference type="InterPro" id="IPR000792">
    <property type="entry name" value="Tscrpt_reg_LuxR_C"/>
</dbReference>
<gene>
    <name evidence="6" type="ORF">CJ208_04110</name>
</gene>
<evidence type="ECO:0000313" key="6">
    <source>
        <dbReference type="EMBL" id="PMC60267.1"/>
    </source>
</evidence>
<dbReference type="InterPro" id="IPR016032">
    <property type="entry name" value="Sig_transdc_resp-reg_C-effctor"/>
</dbReference>
<dbReference type="EMBL" id="PNHD01000004">
    <property type="protein sequence ID" value="PMC60267.1"/>
    <property type="molecule type" value="Genomic_DNA"/>
</dbReference>
<dbReference type="InterPro" id="IPR058245">
    <property type="entry name" value="NreC/VraR/RcsB-like_REC"/>
</dbReference>
<dbReference type="SUPFAM" id="SSF46894">
    <property type="entry name" value="C-terminal effector domain of the bipartite response regulators"/>
    <property type="match status" value="1"/>
</dbReference>
<reference evidence="6 7" key="1">
    <citation type="submission" date="2017-09" db="EMBL/GenBank/DDBJ databases">
        <title>Bacterial strain isolated from the female urinary microbiota.</title>
        <authorList>
            <person name="Thomas-White K."/>
            <person name="Kumar N."/>
            <person name="Forster S."/>
            <person name="Putonti C."/>
            <person name="Lawley T."/>
            <person name="Wolfe A.J."/>
        </authorList>
    </citation>
    <scope>NUCLEOTIDE SEQUENCE [LARGE SCALE GENOMIC DNA]</scope>
    <source>
        <strain evidence="6 7">UMB0115</strain>
    </source>
</reference>
<dbReference type="PANTHER" id="PTHR45566:SF1">
    <property type="entry name" value="HTH-TYPE TRANSCRIPTIONAL REGULATOR YHJB-RELATED"/>
    <property type="match status" value="1"/>
</dbReference>
<dbReference type="GO" id="GO:0000160">
    <property type="term" value="P:phosphorelay signal transduction system"/>
    <property type="evidence" value="ECO:0007669"/>
    <property type="project" value="InterPro"/>
</dbReference>
<dbReference type="Gene3D" id="1.10.10.10">
    <property type="entry name" value="Winged helix-like DNA-binding domain superfamily/Winged helix DNA-binding domain"/>
    <property type="match status" value="1"/>
</dbReference>
<feature type="domain" description="HTH luxR-type" evidence="4">
    <location>
        <begin position="144"/>
        <end position="209"/>
    </location>
</feature>
<dbReference type="SMART" id="SM00448">
    <property type="entry name" value="REC"/>
    <property type="match status" value="1"/>
</dbReference>
<dbReference type="PROSITE" id="PS50043">
    <property type="entry name" value="HTH_LUXR_2"/>
    <property type="match status" value="1"/>
</dbReference>
<sequence>MKILLIDDEMLFSLGLKTLLEQHDEFSEITIYKDVDNIKSFLENNFYDLILLEIDLKNISEKSGFSVAIDIKSIYPEQKIVFITYYNRPIYEFRAIELGASGYIEKNISKESLIYTLIDIASGTDHFNEIVINNDGHILKLREYDKVINILTPREIELLKLIRAGSEIKEISNNLEISQRTISNHLNHIYAKLEVCNRYEAIMKAVELGYFDQMSK</sequence>
<dbReference type="CDD" id="cd06170">
    <property type="entry name" value="LuxR_C_like"/>
    <property type="match status" value="1"/>
</dbReference>
<dbReference type="GO" id="GO:0006355">
    <property type="term" value="P:regulation of DNA-templated transcription"/>
    <property type="evidence" value="ECO:0007669"/>
    <property type="project" value="InterPro"/>
</dbReference>
<evidence type="ECO:0000256" key="1">
    <source>
        <dbReference type="ARBA" id="ARBA00022553"/>
    </source>
</evidence>
<evidence type="ECO:0000259" key="4">
    <source>
        <dbReference type="PROSITE" id="PS50043"/>
    </source>
</evidence>
<comment type="caution">
    <text evidence="6">The sequence shown here is derived from an EMBL/GenBank/DDBJ whole genome shotgun (WGS) entry which is preliminary data.</text>
</comment>
<evidence type="ECO:0000256" key="3">
    <source>
        <dbReference type="PROSITE-ProRule" id="PRU00169"/>
    </source>
</evidence>
<dbReference type="InterPro" id="IPR001789">
    <property type="entry name" value="Sig_transdc_resp-reg_receiver"/>
</dbReference>
<dbReference type="Gene3D" id="3.40.50.2300">
    <property type="match status" value="1"/>
</dbReference>
<feature type="domain" description="Response regulatory" evidence="5">
    <location>
        <begin position="2"/>
        <end position="121"/>
    </location>
</feature>
<dbReference type="RefSeq" id="WP_102164039.1">
    <property type="nucleotide sequence ID" value="NZ_PNHD01000004.1"/>
</dbReference>
<dbReference type="InterPro" id="IPR011006">
    <property type="entry name" value="CheY-like_superfamily"/>
</dbReference>
<dbReference type="Pfam" id="PF00196">
    <property type="entry name" value="GerE"/>
    <property type="match status" value="1"/>
</dbReference>
<comment type="caution">
    <text evidence="3">Lacks conserved residue(s) required for the propagation of feature annotation.</text>
</comment>